<reference evidence="5" key="1">
    <citation type="journal article" date="2023" name="Mol. Biol. Evol.">
        <title>Third-Generation Sequencing Reveals the Adaptive Role of the Epigenome in Three Deep-Sea Polychaetes.</title>
        <authorList>
            <person name="Perez M."/>
            <person name="Aroh O."/>
            <person name="Sun Y."/>
            <person name="Lan Y."/>
            <person name="Juniper S.K."/>
            <person name="Young C.R."/>
            <person name="Angers B."/>
            <person name="Qian P.Y."/>
        </authorList>
    </citation>
    <scope>NUCLEOTIDE SEQUENCE</scope>
    <source>
        <strain evidence="5">P08H-3</strain>
    </source>
</reference>
<dbReference type="Pfam" id="PF03630">
    <property type="entry name" value="Fumble"/>
    <property type="match status" value="1"/>
</dbReference>
<dbReference type="GO" id="GO:0005634">
    <property type="term" value="C:nucleus"/>
    <property type="evidence" value="ECO:0007669"/>
    <property type="project" value="TreeGrafter"/>
</dbReference>
<dbReference type="GO" id="GO:0015937">
    <property type="term" value="P:coenzyme A biosynthetic process"/>
    <property type="evidence" value="ECO:0007669"/>
    <property type="project" value="UniProtKB-KW"/>
</dbReference>
<keyword evidence="2" id="KW-0067">ATP-binding</keyword>
<dbReference type="PANTHER" id="PTHR12280:SF20">
    <property type="entry name" value="4'-PHOSPHOPANTETHEINE PHOSPHATASE"/>
    <property type="match status" value="1"/>
</dbReference>
<evidence type="ECO:0000256" key="4">
    <source>
        <dbReference type="SAM" id="MobiDB-lite"/>
    </source>
</evidence>
<dbReference type="Gene3D" id="3.30.420.40">
    <property type="match status" value="1"/>
</dbReference>
<sequence length="135" mass="15033">MLIMVRSSSADLPPEHSADGEKRSTDIKRVLLLGYAQFKEEDIAHSLLYSITDQLTQTTYLTAKAEGLHRAIFCGSYLSANTTIIQQITSKLAHCALYLKHEVSPVFLRYEGYLGAIGALFDGRITLDSEELTKH</sequence>
<protein>
    <submittedName>
        <fullName evidence="5">Uncharacterized protein</fullName>
    </submittedName>
</protein>
<comment type="caution">
    <text evidence="5">The sequence shown here is derived from an EMBL/GenBank/DDBJ whole genome shotgun (WGS) entry which is preliminary data.</text>
</comment>
<feature type="compositionally biased region" description="Polar residues" evidence="4">
    <location>
        <begin position="1"/>
        <end position="10"/>
    </location>
</feature>
<accession>A0AAD9MWV4</accession>
<dbReference type="GO" id="GO:0005829">
    <property type="term" value="C:cytosol"/>
    <property type="evidence" value="ECO:0007669"/>
    <property type="project" value="TreeGrafter"/>
</dbReference>
<dbReference type="AlphaFoldDB" id="A0AAD9MWV4"/>
<evidence type="ECO:0000256" key="3">
    <source>
        <dbReference type="ARBA" id="ARBA00022993"/>
    </source>
</evidence>
<dbReference type="InterPro" id="IPR004567">
    <property type="entry name" value="Type_II_PanK"/>
</dbReference>
<dbReference type="InterPro" id="IPR043129">
    <property type="entry name" value="ATPase_NBD"/>
</dbReference>
<keyword evidence="1" id="KW-0547">Nucleotide-binding</keyword>
<dbReference type="EMBL" id="JAODUP010000499">
    <property type="protein sequence ID" value="KAK2148405.1"/>
    <property type="molecule type" value="Genomic_DNA"/>
</dbReference>
<evidence type="ECO:0000256" key="1">
    <source>
        <dbReference type="ARBA" id="ARBA00022741"/>
    </source>
</evidence>
<keyword evidence="6" id="KW-1185">Reference proteome</keyword>
<evidence type="ECO:0000256" key="2">
    <source>
        <dbReference type="ARBA" id="ARBA00022840"/>
    </source>
</evidence>
<evidence type="ECO:0000313" key="5">
    <source>
        <dbReference type="EMBL" id="KAK2148405.1"/>
    </source>
</evidence>
<dbReference type="Proteomes" id="UP001208570">
    <property type="component" value="Unassembled WGS sequence"/>
</dbReference>
<feature type="region of interest" description="Disordered" evidence="4">
    <location>
        <begin position="1"/>
        <end position="21"/>
    </location>
</feature>
<dbReference type="PANTHER" id="PTHR12280">
    <property type="entry name" value="PANTOTHENATE KINASE"/>
    <property type="match status" value="1"/>
</dbReference>
<gene>
    <name evidence="5" type="ORF">LSH36_499g00000</name>
</gene>
<proteinExistence type="predicted"/>
<dbReference type="SUPFAM" id="SSF53067">
    <property type="entry name" value="Actin-like ATPase domain"/>
    <property type="match status" value="1"/>
</dbReference>
<name>A0AAD9MWV4_9ANNE</name>
<evidence type="ECO:0000313" key="6">
    <source>
        <dbReference type="Proteomes" id="UP001208570"/>
    </source>
</evidence>
<keyword evidence="3" id="KW-0173">Coenzyme A biosynthesis</keyword>
<organism evidence="5 6">
    <name type="scientific">Paralvinella palmiformis</name>
    <dbReference type="NCBI Taxonomy" id="53620"/>
    <lineage>
        <taxon>Eukaryota</taxon>
        <taxon>Metazoa</taxon>
        <taxon>Spiralia</taxon>
        <taxon>Lophotrochozoa</taxon>
        <taxon>Annelida</taxon>
        <taxon>Polychaeta</taxon>
        <taxon>Sedentaria</taxon>
        <taxon>Canalipalpata</taxon>
        <taxon>Terebellida</taxon>
        <taxon>Terebelliformia</taxon>
        <taxon>Alvinellidae</taxon>
        <taxon>Paralvinella</taxon>
    </lineage>
</organism>
<dbReference type="GO" id="GO:0004594">
    <property type="term" value="F:pantothenate kinase activity"/>
    <property type="evidence" value="ECO:0007669"/>
    <property type="project" value="TreeGrafter"/>
</dbReference>
<dbReference type="GO" id="GO:0005524">
    <property type="term" value="F:ATP binding"/>
    <property type="evidence" value="ECO:0007669"/>
    <property type="project" value="UniProtKB-KW"/>
</dbReference>